<feature type="chain" id="PRO_5021746891" description="ADYC domain-containing protein" evidence="2">
    <location>
        <begin position="25"/>
        <end position="497"/>
    </location>
</feature>
<dbReference type="AlphaFoldDB" id="A0A540WQ06"/>
<feature type="signal peptide" evidence="2">
    <location>
        <begin position="1"/>
        <end position="24"/>
    </location>
</feature>
<evidence type="ECO:0000313" key="4">
    <source>
        <dbReference type="EMBL" id="TQF10514.1"/>
    </source>
</evidence>
<proteinExistence type="predicted"/>
<keyword evidence="2" id="KW-0732">Signal</keyword>
<dbReference type="Proteomes" id="UP000315369">
    <property type="component" value="Unassembled WGS sequence"/>
</dbReference>
<comment type="caution">
    <text evidence="4">The sequence shown here is derived from an EMBL/GenBank/DDBJ whole genome shotgun (WGS) entry which is preliminary data.</text>
</comment>
<dbReference type="RefSeq" id="WP_141647693.1">
    <property type="nucleotide sequence ID" value="NZ_VIFM01000249.1"/>
</dbReference>
<dbReference type="Pfam" id="PF20032">
    <property type="entry name" value="ADYC"/>
    <property type="match status" value="1"/>
</dbReference>
<gene>
    <name evidence="4" type="ORF">FJV41_38995</name>
</gene>
<organism evidence="4 5">
    <name type="scientific">Myxococcus llanfairpwllgwyngyllgogerychwyrndrobwllllantysiliogogogochensis</name>
    <dbReference type="NCBI Taxonomy" id="2590453"/>
    <lineage>
        <taxon>Bacteria</taxon>
        <taxon>Pseudomonadati</taxon>
        <taxon>Myxococcota</taxon>
        <taxon>Myxococcia</taxon>
        <taxon>Myxococcales</taxon>
        <taxon>Cystobacterineae</taxon>
        <taxon>Myxococcaceae</taxon>
        <taxon>Myxococcus</taxon>
    </lineage>
</organism>
<dbReference type="OrthoDB" id="8066319at2"/>
<evidence type="ECO:0000313" key="5">
    <source>
        <dbReference type="Proteomes" id="UP000315369"/>
    </source>
</evidence>
<dbReference type="EMBL" id="VIFM01000249">
    <property type="protein sequence ID" value="TQF10514.1"/>
    <property type="molecule type" value="Genomic_DNA"/>
</dbReference>
<dbReference type="InterPro" id="IPR045426">
    <property type="entry name" value="ADYC"/>
</dbReference>
<feature type="region of interest" description="Disordered" evidence="1">
    <location>
        <begin position="31"/>
        <end position="54"/>
    </location>
</feature>
<protein>
    <recommendedName>
        <fullName evidence="3">ADYC domain-containing protein</fullName>
    </recommendedName>
</protein>
<dbReference type="PROSITE" id="PS51257">
    <property type="entry name" value="PROKAR_LIPOPROTEIN"/>
    <property type="match status" value="1"/>
</dbReference>
<evidence type="ECO:0000259" key="3">
    <source>
        <dbReference type="Pfam" id="PF20032"/>
    </source>
</evidence>
<feature type="domain" description="ADYC" evidence="3">
    <location>
        <begin position="232"/>
        <end position="427"/>
    </location>
</feature>
<sequence>MSAISRLLLPSFCLCLLAACGPLAPEDATPPLESQAFSAGNDDSHSQGTQLHGSHIPSAAYTGASVLHDGVRRAATLRIYKGELVARINLSVTGPTPSLTPCLLRGTGPERTCGFSVEGQGTCSPNTLVTLSSGECSGAPGSCTGRPILRVCSGESPCEFERTGYLGSGVGTAGPDLQCSTSSCPAVKFTCPKSGIFTVLTGPYTTTQSASVTLRSTAGRFPVTVKDLRGEQLIGARMLSSSPSGYGTVLEVKDATNAANVTIPESPGIWDATGDTFLYRLQIRPTSGSPIDLCQTGADPAVGWAWTLPLEGLFSKAGEREESTHAFTLACDPGVLAKCYRWGYKPWLDGANPGAVTRTHWACTRMARADYCGSGTSFTQDGTLIQPWDALTPNIIAPPTEGSGPSGMQFEAGWDTGGPACLSHWRWKHLQAGCVTLQPPIEDSNGHVINDCRDPHNVAGAYKCSPICDNAEEAKQLFKSLVFNKSLANEQLANPQP</sequence>
<evidence type="ECO:0000256" key="1">
    <source>
        <dbReference type="SAM" id="MobiDB-lite"/>
    </source>
</evidence>
<reference evidence="4 5" key="1">
    <citation type="submission" date="2019-06" db="EMBL/GenBank/DDBJ databases">
        <authorList>
            <person name="Livingstone P."/>
            <person name="Whitworth D."/>
        </authorList>
    </citation>
    <scope>NUCLEOTIDE SEQUENCE [LARGE SCALE GENOMIC DNA]</scope>
    <source>
        <strain evidence="4 5">AM401</strain>
    </source>
</reference>
<name>A0A540WQ06_9BACT</name>
<evidence type="ECO:0000256" key="2">
    <source>
        <dbReference type="SAM" id="SignalP"/>
    </source>
</evidence>
<keyword evidence="5" id="KW-1185">Reference proteome</keyword>
<accession>A0A540WQ06</accession>